<dbReference type="AlphaFoldDB" id="A0A1S9DZR6"/>
<evidence type="ECO:0000256" key="8">
    <source>
        <dbReference type="SAM" id="MobiDB-lite"/>
    </source>
</evidence>
<dbReference type="InterPro" id="IPR051209">
    <property type="entry name" value="FAD-bind_Monooxygenase_sf"/>
</dbReference>
<dbReference type="OrthoDB" id="10018191at2759"/>
<evidence type="ECO:0000313" key="11">
    <source>
        <dbReference type="Proteomes" id="UP000190312"/>
    </source>
</evidence>
<evidence type="ECO:0000256" key="1">
    <source>
        <dbReference type="ARBA" id="ARBA00001974"/>
    </source>
</evidence>
<dbReference type="SMR" id="A0A1S9DZR6"/>
<evidence type="ECO:0000259" key="9">
    <source>
        <dbReference type="Pfam" id="PF04082"/>
    </source>
</evidence>
<comment type="caution">
    <text evidence="10">The sequence shown here is derived from an EMBL/GenBank/DDBJ whole genome shotgun (WGS) entry which is preliminary data.</text>
</comment>
<dbReference type="Pfam" id="PF13450">
    <property type="entry name" value="NAD_binding_8"/>
    <property type="match status" value="1"/>
</dbReference>
<dbReference type="GO" id="GO:0003677">
    <property type="term" value="F:DNA binding"/>
    <property type="evidence" value="ECO:0007669"/>
    <property type="project" value="InterPro"/>
</dbReference>
<dbReference type="VEuPathDB" id="FungiDB:AO090026000783"/>
<evidence type="ECO:0000256" key="3">
    <source>
        <dbReference type="ARBA" id="ARBA00022630"/>
    </source>
</evidence>
<comment type="similarity">
    <text evidence="2">Belongs to the FAD-binding monooxygenase family.</text>
</comment>
<dbReference type="eggNOG" id="KOG1399">
    <property type="taxonomic scope" value="Eukaryota"/>
</dbReference>
<dbReference type="SUPFAM" id="SSF51905">
    <property type="entry name" value="FAD/NAD(P)-binding domain"/>
    <property type="match status" value="2"/>
</dbReference>
<reference evidence="10 11" key="1">
    <citation type="submission" date="2016-10" db="EMBL/GenBank/DDBJ databases">
        <title>Genome sequencing of Aspergillus oryzae BCC7051.</title>
        <authorList>
            <person name="Thammarongtham C."/>
            <person name="Vorapreeda T."/>
            <person name="Nookaew I."/>
            <person name="Srisuk T."/>
            <person name="Land M."/>
            <person name="Jeennor S."/>
            <person name="Laoteng K."/>
        </authorList>
    </citation>
    <scope>NUCLEOTIDE SEQUENCE [LARGE SCALE GENOMIC DNA]</scope>
    <source>
        <strain evidence="10 11">BCC7051</strain>
    </source>
</reference>
<accession>A0A1S9DZR6</accession>
<dbReference type="Pfam" id="PF04082">
    <property type="entry name" value="Fungal_trans"/>
    <property type="match status" value="1"/>
</dbReference>
<gene>
    <name evidence="10" type="ORF">OAory_01031750</name>
</gene>
<dbReference type="VEuPathDB" id="FungiDB:AO090026000780"/>
<dbReference type="GO" id="GO:0006351">
    <property type="term" value="P:DNA-templated transcription"/>
    <property type="evidence" value="ECO:0007669"/>
    <property type="project" value="InterPro"/>
</dbReference>
<dbReference type="Proteomes" id="UP000190312">
    <property type="component" value="Unassembled WGS sequence"/>
</dbReference>
<keyword evidence="4" id="KW-0274">FAD</keyword>
<evidence type="ECO:0000256" key="2">
    <source>
        <dbReference type="ARBA" id="ARBA00010139"/>
    </source>
</evidence>
<dbReference type="InterPro" id="IPR007219">
    <property type="entry name" value="XnlR_reg_dom"/>
</dbReference>
<feature type="compositionally biased region" description="Basic and acidic residues" evidence="8">
    <location>
        <begin position="716"/>
        <end position="728"/>
    </location>
</feature>
<evidence type="ECO:0000313" key="10">
    <source>
        <dbReference type="EMBL" id="OOO14580.1"/>
    </source>
</evidence>
<organism evidence="10 11">
    <name type="scientific">Aspergillus oryzae</name>
    <name type="common">Yellow koji mold</name>
    <dbReference type="NCBI Taxonomy" id="5062"/>
    <lineage>
        <taxon>Eukaryota</taxon>
        <taxon>Fungi</taxon>
        <taxon>Dikarya</taxon>
        <taxon>Ascomycota</taxon>
        <taxon>Pezizomycotina</taxon>
        <taxon>Eurotiomycetes</taxon>
        <taxon>Eurotiomycetidae</taxon>
        <taxon>Eurotiales</taxon>
        <taxon>Aspergillaceae</taxon>
        <taxon>Aspergillus</taxon>
        <taxon>Aspergillus subgen. Circumdati</taxon>
    </lineage>
</organism>
<dbReference type="Gene3D" id="3.50.50.60">
    <property type="entry name" value="FAD/NAD(P)-binding domain"/>
    <property type="match status" value="2"/>
</dbReference>
<keyword evidence="3" id="KW-0285">Flavoprotein</keyword>
<name>A0A1S9DZR6_ASPOZ</name>
<feature type="compositionally biased region" description="Basic and acidic residues" evidence="8">
    <location>
        <begin position="695"/>
        <end position="708"/>
    </location>
</feature>
<dbReference type="VEuPathDB" id="FungiDB:AO090026000782"/>
<evidence type="ECO:0000256" key="7">
    <source>
        <dbReference type="ARBA" id="ARBA00023242"/>
    </source>
</evidence>
<evidence type="ECO:0000256" key="4">
    <source>
        <dbReference type="ARBA" id="ARBA00022827"/>
    </source>
</evidence>
<evidence type="ECO:0000256" key="5">
    <source>
        <dbReference type="ARBA" id="ARBA00023015"/>
    </source>
</evidence>
<dbReference type="PANTHER" id="PTHR42877:SF7">
    <property type="entry name" value="FLAVIN-BINDING MONOOXYGENASE-RELATED"/>
    <property type="match status" value="1"/>
</dbReference>
<dbReference type="EMBL" id="MKZY01000001">
    <property type="protein sequence ID" value="OOO14580.1"/>
    <property type="molecule type" value="Genomic_DNA"/>
</dbReference>
<protein>
    <recommendedName>
        <fullName evidence="9">Xylanolytic transcriptional activator regulatory domain-containing protein</fullName>
    </recommendedName>
</protein>
<feature type="region of interest" description="Disordered" evidence="8">
    <location>
        <begin position="692"/>
        <end position="732"/>
    </location>
</feature>
<dbReference type="PANTHER" id="PTHR42877">
    <property type="entry name" value="L-ORNITHINE N(5)-MONOOXYGENASE-RELATED"/>
    <property type="match status" value="1"/>
</dbReference>
<proteinExistence type="inferred from homology"/>
<dbReference type="CDD" id="cd12148">
    <property type="entry name" value="fungal_TF_MHR"/>
    <property type="match status" value="1"/>
</dbReference>
<keyword evidence="5" id="KW-0805">Transcription regulation</keyword>
<dbReference type="InterPro" id="IPR036188">
    <property type="entry name" value="FAD/NAD-bd_sf"/>
</dbReference>
<feature type="domain" description="Xylanolytic transcriptional activator regulatory" evidence="9">
    <location>
        <begin position="899"/>
        <end position="1211"/>
    </location>
</feature>
<keyword evidence="7" id="KW-0539">Nucleus</keyword>
<dbReference type="VEuPathDB" id="FungiDB:AO090026000781"/>
<evidence type="ECO:0000256" key="6">
    <source>
        <dbReference type="ARBA" id="ARBA00023163"/>
    </source>
</evidence>
<dbReference type="GO" id="GO:0008270">
    <property type="term" value="F:zinc ion binding"/>
    <property type="evidence" value="ECO:0007669"/>
    <property type="project" value="InterPro"/>
</dbReference>
<sequence>MLRLLAQAAGVETTQKKPQSANRCFVEPRSVDESRALRVVIIGSGISGIISSIRFRQRIPNVDLCVYEKNPDIGGTWYENRYPGCACDIPAHTYQATFEPNKEWSAFYASSPEIHRYWKRVAHKYDCMKYVKLQHEVRGAVWDEQKSKWQLQIKDLNGGSTFSDQCDVLISATGALNNWKWPNIPGLHDFKGKLLHSAAWDESYDYSGKKVAVIGNGSSGIQIVPAMLPKVAHLDHYIRGRTWIAPTFAREEIDKRNVEIENFSFTPEEIETFKKDHKAYQQFRKEIELELQSVHGTTILGTPEQVEARDVFLENMKRRLSRKPELLSGLVPSFPPACRRLTPGPGYLEALTDDNVSIISSTIVQVDADGIITADGTHHPTDVIVCATGFDTTFAPRFPITGRGGISLADRWQKTPETYLSMMVDGFPNYFISLGPNSALGEGNLLLLIEKAIDYFTFCVQKMQRDNIRAIAVKKEAVDRFTRYCDQYFAQTVFGQKCRSWYKGGAEDGSSLHSLKVFAQPRWEEFTYEYVNDNPIGWLGDGWTDNEKNKTIHVNYLDDDQIDFPTQLLNAASVEVGALSRGHLPSAHALIVPRNGINRIRLAKINVDPFLRKPAVGLTKRFPFTAFQEPSWTNGRTKLSTGVLRSRTGAASVSVTIYGTTTRTAPNEETERFPKLDKEAEGVMRANRSCQKRNLHCDNERNQVKEPELGGSASSKNDDQEPSSDRGSIKFLLNGGTDTFTEHWNLPPSNDRPRTLNDYQNSKSFEEADSSILEYSTKENYLEYTPTYVEPDPSALSFFHDTFLDFFNGPFGDPHRASNDPYTSGMAYQSMAPSTQSSDLRLTGQQPAYEHEAPFANAMIQAILTKVWSLRLDAKTQEEISEKLNFLLTPTRMRKYMALYFKYWQPNCPMIHVPTFDPRTVSLSLLTSVCFMGAKYTEDKRELDAAQRLVDFAELFVFSNGILSGENEISSTYYGVQNVDDDPSCWVQFQNLQAAFLMVICQYWSGSRTSRNRAMENRFSEVIKVARRMGLPTFQHGPEERLHEYLWIQRECRIRAINLISLLDCAFSFYSNYPCRLSHNEMECALPCVESVFESAHPFQEPNFELSREITLSEAFQKLFEEESSRASSPSTSGSTVAETLAKLTILDTFMLIHLLYAFINTHMTLLATILPKSRVPHSQQLRNSRASSINSAIPEDSTLASIRIALSRWHDHWTRLRSTTSSHDWAAMGFYKNGYHFWLVSQLLITKKESVDVVMRMEVKCEDKLEQLKVLLKDDNE</sequence>
<keyword evidence="6" id="KW-0804">Transcription</keyword>
<comment type="cofactor">
    <cofactor evidence="1">
        <name>FAD</name>
        <dbReference type="ChEBI" id="CHEBI:57692"/>
    </cofactor>
</comment>